<dbReference type="Proteomes" id="UP000596742">
    <property type="component" value="Unassembled WGS sequence"/>
</dbReference>
<organism evidence="2 3">
    <name type="scientific">Mytilus galloprovincialis</name>
    <name type="common">Mediterranean mussel</name>
    <dbReference type="NCBI Taxonomy" id="29158"/>
    <lineage>
        <taxon>Eukaryota</taxon>
        <taxon>Metazoa</taxon>
        <taxon>Spiralia</taxon>
        <taxon>Lophotrochozoa</taxon>
        <taxon>Mollusca</taxon>
        <taxon>Bivalvia</taxon>
        <taxon>Autobranchia</taxon>
        <taxon>Pteriomorphia</taxon>
        <taxon>Mytilida</taxon>
        <taxon>Mytiloidea</taxon>
        <taxon>Mytilidae</taxon>
        <taxon>Mytilinae</taxon>
        <taxon>Mytilus</taxon>
    </lineage>
</organism>
<reference evidence="2" key="1">
    <citation type="submission" date="2018-11" db="EMBL/GenBank/DDBJ databases">
        <authorList>
            <person name="Alioto T."/>
            <person name="Alioto T."/>
        </authorList>
    </citation>
    <scope>NUCLEOTIDE SEQUENCE</scope>
</reference>
<dbReference type="SUPFAM" id="SSF55658">
    <property type="entry name" value="L9 N-domain-like"/>
    <property type="match status" value="1"/>
</dbReference>
<gene>
    <name evidence="2" type="ORF">MGAL_10B022404</name>
</gene>
<keyword evidence="3" id="KW-1185">Reference proteome</keyword>
<evidence type="ECO:0000259" key="1">
    <source>
        <dbReference type="Pfam" id="PF01693"/>
    </source>
</evidence>
<protein>
    <recommendedName>
        <fullName evidence="1">Ribonuclease H1 N-terminal domain-containing protein</fullName>
    </recommendedName>
</protein>
<dbReference type="InterPro" id="IPR009027">
    <property type="entry name" value="Ribosomal_bL9/RNase_H1_N"/>
</dbReference>
<comment type="caution">
    <text evidence="2">The sequence shown here is derived from an EMBL/GenBank/DDBJ whole genome shotgun (WGS) entry which is preliminary data.</text>
</comment>
<evidence type="ECO:0000313" key="2">
    <source>
        <dbReference type="EMBL" id="VDI16242.1"/>
    </source>
</evidence>
<dbReference type="Gene3D" id="3.40.970.10">
    <property type="entry name" value="Ribonuclease H1, N-terminal domain"/>
    <property type="match status" value="1"/>
</dbReference>
<accession>A0A8B6DB21</accession>
<evidence type="ECO:0000313" key="3">
    <source>
        <dbReference type="Proteomes" id="UP000596742"/>
    </source>
</evidence>
<dbReference type="InterPro" id="IPR011320">
    <property type="entry name" value="RNase_H1_N"/>
</dbReference>
<dbReference type="OrthoDB" id="407198at2759"/>
<dbReference type="InterPro" id="IPR037056">
    <property type="entry name" value="RNase_H1_N_sf"/>
</dbReference>
<proteinExistence type="predicted"/>
<dbReference type="AlphaFoldDB" id="A0A8B6DB21"/>
<sequence length="168" mass="18723">MAQKKLNSVAKGRKLCIYKEWSSCELTINKFKNAVYKGFSGIDQAILFLFAGNSFSSCSAIPVFDSEGRAHSPVHFGHDCSGQTGTCNYESLESSTPYVENSDSETEHIEVLKLVENMENENEIIHSNETDDIQQNNSGHDLNNNIGCIKNCKNNNDDNMICCSDCHR</sequence>
<dbReference type="Pfam" id="PF01693">
    <property type="entry name" value="Cauli_VI"/>
    <property type="match status" value="1"/>
</dbReference>
<feature type="domain" description="Ribonuclease H1 N-terminal" evidence="1">
    <location>
        <begin position="9"/>
        <end position="48"/>
    </location>
</feature>
<name>A0A8B6DB21_MYTGA</name>
<dbReference type="EMBL" id="UYJE01003064">
    <property type="protein sequence ID" value="VDI16242.1"/>
    <property type="molecule type" value="Genomic_DNA"/>
</dbReference>